<feature type="transmembrane region" description="Helical" evidence="1">
    <location>
        <begin position="168"/>
        <end position="201"/>
    </location>
</feature>
<evidence type="ECO:0000256" key="1">
    <source>
        <dbReference type="SAM" id="Phobius"/>
    </source>
</evidence>
<sequence length="502" mass="57379">METGLYKNIEKKFNNNVHYLIKETPSFLKNNYLFLCIFCAFLWLFYSFYPGTVAYDAFSLYSDAYNNHTGNWHSALLTRVWRLIQSVTDIKGIYVLIPMAATCLGLYIIAKHISKGILTGIICILILLLPPIFTYITTVLKDTYVASLVFLIAALMMDRAISDKKKTTLFCVFSAVILVFCFFIRSNGCFIAVPLLVAIFMGWKARIIYRYIVCLALVICVVAATPFIDLKLFHAQDEAPDFSLMLFDIAGIAKYSGVSTLPDIPGVPDQVGLFKHCYSHTQWDSVANWVGPDCNGIGTYFYHERDSGKKRLKAARQELRKAWISAIIQQPKAYLKHRLSFFNRFIDYQGHRPVFLPVYIETVGFTDMVGHEENRELTQTVNPPRLWKSVIHMDLGNQLWFHPYVSLLILLFFYLSTLATNDRFNRTLNAVSFAGFIYFMGFLVVGVSSQFRYSYPCLLLSILCILAAFGYYSQKHKVFGNKRMRIISASITVPLFLIGIIL</sequence>
<feature type="transmembrane region" description="Helical" evidence="1">
    <location>
        <begin position="484"/>
        <end position="501"/>
    </location>
</feature>
<proteinExistence type="predicted"/>
<accession>A0A1U9MJ11</accession>
<feature type="transmembrane region" description="Helical" evidence="1">
    <location>
        <begin position="399"/>
        <end position="416"/>
    </location>
</feature>
<protein>
    <recommendedName>
        <fullName evidence="4">Dolichyl-phosphate-mannose-protein mannosyltransferase</fullName>
    </recommendedName>
</protein>
<feature type="transmembrane region" description="Helical" evidence="1">
    <location>
        <begin position="117"/>
        <end position="137"/>
    </location>
</feature>
<dbReference type="EMBL" id="CP015625">
    <property type="protein sequence ID" value="AQT47894.1"/>
    <property type="molecule type" value="Genomic_DNA"/>
</dbReference>
<feature type="transmembrane region" description="Helical" evidence="1">
    <location>
        <begin position="32"/>
        <end position="49"/>
    </location>
</feature>
<feature type="transmembrane region" description="Helical" evidence="1">
    <location>
        <begin position="207"/>
        <end position="230"/>
    </location>
</feature>
<keyword evidence="3" id="KW-1185">Reference proteome</keyword>
<evidence type="ECO:0008006" key="4">
    <source>
        <dbReference type="Google" id="ProtNLM"/>
    </source>
</evidence>
<keyword evidence="1" id="KW-1133">Transmembrane helix</keyword>
<feature type="transmembrane region" description="Helical" evidence="1">
    <location>
        <begin position="92"/>
        <end position="110"/>
    </location>
</feature>
<gene>
    <name evidence="2" type="ORF">BBC0122_017950</name>
</gene>
<keyword evidence="1" id="KW-0812">Transmembrane</keyword>
<keyword evidence="1" id="KW-0472">Membrane</keyword>
<dbReference type="KEGG" id="bapi:BBC0122_017950"/>
<organism evidence="2 3">
    <name type="scientific">Bartonella choladocola</name>
    <dbReference type="NCBI Taxonomy" id="2750995"/>
    <lineage>
        <taxon>Bacteria</taxon>
        <taxon>Pseudomonadati</taxon>
        <taxon>Pseudomonadota</taxon>
        <taxon>Alphaproteobacteria</taxon>
        <taxon>Hyphomicrobiales</taxon>
        <taxon>Bartonellaceae</taxon>
        <taxon>Bartonella</taxon>
    </lineage>
</organism>
<dbReference type="Proteomes" id="UP000189632">
    <property type="component" value="Chromosome"/>
</dbReference>
<dbReference type="OrthoDB" id="7957736at2"/>
<reference evidence="2 3" key="1">
    <citation type="submission" date="2016-11" db="EMBL/GenBank/DDBJ databases">
        <title>Comparative genomics of Bartonella apis.</title>
        <authorList>
            <person name="Engel P."/>
        </authorList>
    </citation>
    <scope>NUCLEOTIDE SEQUENCE [LARGE SCALE GENOMIC DNA]</scope>
    <source>
        <strain evidence="2 3">BBC0122</strain>
    </source>
</reference>
<dbReference type="AlphaFoldDB" id="A0A1U9MJ11"/>
<evidence type="ECO:0000313" key="2">
    <source>
        <dbReference type="EMBL" id="AQT47894.1"/>
    </source>
</evidence>
<feature type="transmembrane region" description="Helical" evidence="1">
    <location>
        <begin position="428"/>
        <end position="447"/>
    </location>
</feature>
<name>A0A1U9MJ11_9HYPH</name>
<dbReference type="RefSeq" id="WP_077993272.1">
    <property type="nucleotide sequence ID" value="NZ_CP015625.1"/>
</dbReference>
<evidence type="ECO:0000313" key="3">
    <source>
        <dbReference type="Proteomes" id="UP000189632"/>
    </source>
</evidence>
<feature type="transmembrane region" description="Helical" evidence="1">
    <location>
        <begin position="453"/>
        <end position="472"/>
    </location>
</feature>